<sequence>MLQIRNLKKRYEDLQVINGIDVDIESNKTTVIIGPSGSGKTTLLRSLNLLTIPDSGDISLNDTTLRFGEKRPLQKKQMIEFRKKTGMVFQSFNLFSHRTVIENIIEGPVTVLKKKKAEAIQEGMVLLEKVGLAEKANQYPSQLSGGQQQRVAIARALAMKPEVLLFDEPTSALDPELEIEVLEIIKTLVKEHYTIVIVTHKMGFAKEIADHVIFLENGNILEQGSFSSLYQSGNERINKFLTSLQ</sequence>
<proteinExistence type="predicted"/>
<name>A0ACD1AA64_9FIRM</name>
<gene>
    <name evidence="1" type="ORF">FRZ06_07380</name>
</gene>
<accession>A0ACD1AA64</accession>
<evidence type="ECO:0000313" key="1">
    <source>
        <dbReference type="EMBL" id="QOX63179.1"/>
    </source>
</evidence>
<dbReference type="Proteomes" id="UP000594014">
    <property type="component" value="Chromosome"/>
</dbReference>
<organism evidence="1 2">
    <name type="scientific">Anoxybacterium hadale</name>
    <dbReference type="NCBI Taxonomy" id="3408580"/>
    <lineage>
        <taxon>Bacteria</taxon>
        <taxon>Bacillati</taxon>
        <taxon>Bacillota</taxon>
        <taxon>Clostridia</taxon>
        <taxon>Peptostreptococcales</taxon>
        <taxon>Anaerovoracaceae</taxon>
        <taxon>Anoxybacterium</taxon>
    </lineage>
</organism>
<keyword evidence="2" id="KW-1185">Reference proteome</keyword>
<keyword evidence="1" id="KW-0067">ATP-binding</keyword>
<reference evidence="1" key="1">
    <citation type="submission" date="2019-08" db="EMBL/GenBank/DDBJ databases">
        <title>Genome sequence of Clostridiales bacterium MT110.</title>
        <authorList>
            <person name="Cao J."/>
        </authorList>
    </citation>
    <scope>NUCLEOTIDE SEQUENCE</scope>
    <source>
        <strain evidence="1">MT110</strain>
    </source>
</reference>
<evidence type="ECO:0000313" key="2">
    <source>
        <dbReference type="Proteomes" id="UP000594014"/>
    </source>
</evidence>
<protein>
    <submittedName>
        <fullName evidence="1">Amino acid ABC transporter ATP-binding protein</fullName>
    </submittedName>
</protein>
<keyword evidence="1" id="KW-0547">Nucleotide-binding</keyword>
<dbReference type="EMBL" id="CP042469">
    <property type="protein sequence ID" value="QOX63179.1"/>
    <property type="molecule type" value="Genomic_DNA"/>
</dbReference>